<accession>A0AA35Y3J7</accession>
<evidence type="ECO:0000313" key="3">
    <source>
        <dbReference type="Proteomes" id="UP001177003"/>
    </source>
</evidence>
<evidence type="ECO:0000313" key="2">
    <source>
        <dbReference type="EMBL" id="CAI9263700.1"/>
    </source>
</evidence>
<gene>
    <name evidence="2" type="ORF">LSALG_LOCUS4379</name>
</gene>
<dbReference type="AlphaFoldDB" id="A0AA35Y3J7"/>
<name>A0AA35Y3J7_LACSI</name>
<feature type="region of interest" description="Disordered" evidence="1">
    <location>
        <begin position="12"/>
        <end position="50"/>
    </location>
</feature>
<keyword evidence="3" id="KW-1185">Reference proteome</keyword>
<sequence>MRVVRNFGSHWGILASNDEGGEQSGDQPEPQQRPQRRNVRGQGERGQSYGLIVPGITRSLTCMERNELTMGYLKTMRVVRNFGSHWGILASDDEGGEQSGDQPEPQQRPQRRNVRGQGERG</sequence>
<dbReference type="Proteomes" id="UP001177003">
    <property type="component" value="Chromosome 0"/>
</dbReference>
<protein>
    <submittedName>
        <fullName evidence="2">Uncharacterized protein</fullName>
    </submittedName>
</protein>
<reference evidence="2" key="1">
    <citation type="submission" date="2023-04" db="EMBL/GenBank/DDBJ databases">
        <authorList>
            <person name="Vijverberg K."/>
            <person name="Xiong W."/>
            <person name="Schranz E."/>
        </authorList>
    </citation>
    <scope>NUCLEOTIDE SEQUENCE</scope>
</reference>
<evidence type="ECO:0000256" key="1">
    <source>
        <dbReference type="SAM" id="MobiDB-lite"/>
    </source>
</evidence>
<dbReference type="EMBL" id="OX465086">
    <property type="protein sequence ID" value="CAI9263700.1"/>
    <property type="molecule type" value="Genomic_DNA"/>
</dbReference>
<feature type="region of interest" description="Disordered" evidence="1">
    <location>
        <begin position="87"/>
        <end position="121"/>
    </location>
</feature>
<proteinExistence type="predicted"/>
<organism evidence="2 3">
    <name type="scientific">Lactuca saligna</name>
    <name type="common">Willowleaf lettuce</name>
    <dbReference type="NCBI Taxonomy" id="75948"/>
    <lineage>
        <taxon>Eukaryota</taxon>
        <taxon>Viridiplantae</taxon>
        <taxon>Streptophyta</taxon>
        <taxon>Embryophyta</taxon>
        <taxon>Tracheophyta</taxon>
        <taxon>Spermatophyta</taxon>
        <taxon>Magnoliopsida</taxon>
        <taxon>eudicotyledons</taxon>
        <taxon>Gunneridae</taxon>
        <taxon>Pentapetalae</taxon>
        <taxon>asterids</taxon>
        <taxon>campanulids</taxon>
        <taxon>Asterales</taxon>
        <taxon>Asteraceae</taxon>
        <taxon>Cichorioideae</taxon>
        <taxon>Cichorieae</taxon>
        <taxon>Lactucinae</taxon>
        <taxon>Lactuca</taxon>
    </lineage>
</organism>